<dbReference type="InterPro" id="IPR027417">
    <property type="entry name" value="P-loop_NTPase"/>
</dbReference>
<dbReference type="SMART" id="SM00382">
    <property type="entry name" value="AAA"/>
    <property type="match status" value="1"/>
</dbReference>
<dbReference type="InterPro" id="IPR017871">
    <property type="entry name" value="ABC_transporter-like_CS"/>
</dbReference>
<keyword evidence="2" id="KW-0547">Nucleotide-binding</keyword>
<comment type="caution">
    <text evidence="5">The sequence shown here is derived from an EMBL/GenBank/DDBJ whole genome shotgun (WGS) entry which is preliminary data.</text>
</comment>
<gene>
    <name evidence="5" type="ORF">CK501_00240</name>
</gene>
<evidence type="ECO:0000313" key="6">
    <source>
        <dbReference type="Proteomes" id="UP000218896"/>
    </source>
</evidence>
<keyword evidence="3 5" id="KW-0067">ATP-binding</keyword>
<evidence type="ECO:0000313" key="5">
    <source>
        <dbReference type="EMBL" id="PAU81618.1"/>
    </source>
</evidence>
<dbReference type="InterPro" id="IPR003439">
    <property type="entry name" value="ABC_transporter-like_ATP-bd"/>
</dbReference>
<keyword evidence="6" id="KW-1185">Reference proteome</keyword>
<dbReference type="EMBL" id="NSKD01000001">
    <property type="protein sequence ID" value="PAU81618.1"/>
    <property type="molecule type" value="Genomic_DNA"/>
</dbReference>
<name>A0A2A2F9I5_9GAMM</name>
<dbReference type="RefSeq" id="WP_095615725.1">
    <property type="nucleotide sequence ID" value="NZ_NSKD01000001.1"/>
</dbReference>
<accession>A0A2A2F9I5</accession>
<evidence type="ECO:0000259" key="4">
    <source>
        <dbReference type="PROSITE" id="PS50893"/>
    </source>
</evidence>
<evidence type="ECO:0000256" key="3">
    <source>
        <dbReference type="ARBA" id="ARBA00022840"/>
    </source>
</evidence>
<dbReference type="InterPro" id="IPR051782">
    <property type="entry name" value="ABC_Transporter_VariousFunc"/>
</dbReference>
<dbReference type="GO" id="GO:0016887">
    <property type="term" value="F:ATP hydrolysis activity"/>
    <property type="evidence" value="ECO:0007669"/>
    <property type="project" value="InterPro"/>
</dbReference>
<organism evidence="5 6">
    <name type="scientific">Halovibrio salipaludis</name>
    <dbReference type="NCBI Taxonomy" id="2032626"/>
    <lineage>
        <taxon>Bacteria</taxon>
        <taxon>Pseudomonadati</taxon>
        <taxon>Pseudomonadota</taxon>
        <taxon>Gammaproteobacteria</taxon>
        <taxon>Oceanospirillales</taxon>
        <taxon>Halomonadaceae</taxon>
        <taxon>Halovibrio</taxon>
    </lineage>
</organism>
<dbReference type="SUPFAM" id="SSF52540">
    <property type="entry name" value="P-loop containing nucleoside triphosphate hydrolases"/>
    <property type="match status" value="1"/>
</dbReference>
<dbReference type="OrthoDB" id="9781337at2"/>
<dbReference type="PROSITE" id="PS00211">
    <property type="entry name" value="ABC_TRANSPORTER_1"/>
    <property type="match status" value="1"/>
</dbReference>
<dbReference type="PANTHER" id="PTHR42939:SF1">
    <property type="entry name" value="ABC TRANSPORTER ATP-BINDING PROTEIN ALBC-RELATED"/>
    <property type="match status" value="1"/>
</dbReference>
<dbReference type="Pfam" id="PF00005">
    <property type="entry name" value="ABC_tran"/>
    <property type="match status" value="1"/>
</dbReference>
<sequence>MTNAVDLDQLSCHFGGVHALTSLDLSLGEGEVLGLLGHNGAGKSTAMKLILGILSPTSGRVRVFGEDPRGPGSGRLRLQLGYLPENVSFYDNLSGREVLAYFARLKRVSPKEVTRLLGQVGLDHAANRRVRTYSKGMRQRLGLAQALLGEPRLLLLDEPTVGLDPMATRDVYRTMDELRARGTGIIISSHVLPGIEQHVDRVAILGRGSLLAEGTIEALRSQAELPLTIRVRRQADARFPETGLHPAIQEAIPGSDNSLVLTVPTGDKLRVLNELLNLPGLADVSVEPPTLESLYAHFDTELNEGETRYA</sequence>
<proteinExistence type="predicted"/>
<dbReference type="PANTHER" id="PTHR42939">
    <property type="entry name" value="ABC TRANSPORTER ATP-BINDING PROTEIN ALBC-RELATED"/>
    <property type="match status" value="1"/>
</dbReference>
<dbReference type="AlphaFoldDB" id="A0A2A2F9I5"/>
<protein>
    <submittedName>
        <fullName evidence="5">Copper ABC transporter ATP-binding protein</fullName>
    </submittedName>
</protein>
<dbReference type="GO" id="GO:0005524">
    <property type="term" value="F:ATP binding"/>
    <property type="evidence" value="ECO:0007669"/>
    <property type="project" value="UniProtKB-KW"/>
</dbReference>
<dbReference type="Gene3D" id="3.40.50.300">
    <property type="entry name" value="P-loop containing nucleotide triphosphate hydrolases"/>
    <property type="match status" value="1"/>
</dbReference>
<evidence type="ECO:0000256" key="1">
    <source>
        <dbReference type="ARBA" id="ARBA00022448"/>
    </source>
</evidence>
<dbReference type="Proteomes" id="UP000218896">
    <property type="component" value="Unassembled WGS sequence"/>
</dbReference>
<reference evidence="5 6" key="1">
    <citation type="submission" date="2017-08" db="EMBL/GenBank/DDBJ databases">
        <title>Halovibrio sewagensis sp. nov., isolated from wastewater of high salinity.</title>
        <authorList>
            <person name="Dong X."/>
            <person name="Zhang G."/>
        </authorList>
    </citation>
    <scope>NUCLEOTIDE SEQUENCE [LARGE SCALE GENOMIC DNA]</scope>
    <source>
        <strain evidence="5 6">YL5-2</strain>
    </source>
</reference>
<keyword evidence="1" id="KW-0813">Transport</keyword>
<dbReference type="InterPro" id="IPR003593">
    <property type="entry name" value="AAA+_ATPase"/>
</dbReference>
<feature type="domain" description="ABC transporter" evidence="4">
    <location>
        <begin position="5"/>
        <end position="232"/>
    </location>
</feature>
<evidence type="ECO:0000256" key="2">
    <source>
        <dbReference type="ARBA" id="ARBA00022741"/>
    </source>
</evidence>
<dbReference type="PROSITE" id="PS50893">
    <property type="entry name" value="ABC_TRANSPORTER_2"/>
    <property type="match status" value="1"/>
</dbReference>